<dbReference type="HOGENOM" id="CLU_3323292_0_0_3"/>
<dbReference type="KEGG" id="amr:AM1_E0058"/>
<accession>A8ZP92</accession>
<evidence type="ECO:0000313" key="1">
    <source>
        <dbReference type="EMBL" id="ABW32828.1"/>
    </source>
</evidence>
<geneLocation type="plasmid" evidence="1 2">
    <name>pREB5</name>
</geneLocation>
<sequence length="38" mass="4358">MQEKPPLPLVIGPKKNLFIVDYQRNKVIPINSLALIQE</sequence>
<dbReference type="Proteomes" id="UP000000268">
    <property type="component" value="Plasmid pREB5"/>
</dbReference>
<protein>
    <submittedName>
        <fullName evidence="1">Uncharacterized protein</fullName>
    </submittedName>
</protein>
<dbReference type="EMBL" id="CP000842">
    <property type="protein sequence ID" value="ABW32828.1"/>
    <property type="molecule type" value="Genomic_DNA"/>
</dbReference>
<name>A8ZP92_ACAM1</name>
<gene>
    <name evidence="1" type="ordered locus">AM1_E0058</name>
</gene>
<keyword evidence="1" id="KW-0614">Plasmid</keyword>
<organism evidence="1 2">
    <name type="scientific">Acaryochloris marina (strain MBIC 11017)</name>
    <dbReference type="NCBI Taxonomy" id="329726"/>
    <lineage>
        <taxon>Bacteria</taxon>
        <taxon>Bacillati</taxon>
        <taxon>Cyanobacteriota</taxon>
        <taxon>Cyanophyceae</taxon>
        <taxon>Acaryochloridales</taxon>
        <taxon>Acaryochloridaceae</taxon>
        <taxon>Acaryochloris</taxon>
    </lineage>
</organism>
<proteinExistence type="predicted"/>
<keyword evidence="2" id="KW-1185">Reference proteome</keyword>
<reference evidence="1 2" key="1">
    <citation type="journal article" date="2008" name="Proc. Natl. Acad. Sci. U.S.A.">
        <title>Niche adaptation and genome expansion in the chlorophyll d-producing cyanobacterium Acaryochloris marina.</title>
        <authorList>
            <person name="Swingley W.D."/>
            <person name="Chen M."/>
            <person name="Cheung P.C."/>
            <person name="Conrad A.L."/>
            <person name="Dejesa L.C."/>
            <person name="Hao J."/>
            <person name="Honchak B.M."/>
            <person name="Karbach L.E."/>
            <person name="Kurdoglu A."/>
            <person name="Lahiri S."/>
            <person name="Mastrian S.D."/>
            <person name="Miyashita H."/>
            <person name="Page L."/>
            <person name="Ramakrishna P."/>
            <person name="Satoh S."/>
            <person name="Sattley W.M."/>
            <person name="Shimada Y."/>
            <person name="Taylor H.L."/>
            <person name="Tomo T."/>
            <person name="Tsuchiya T."/>
            <person name="Wang Z.T."/>
            <person name="Raymond J."/>
            <person name="Mimuro M."/>
            <person name="Blankenship R.E."/>
            <person name="Touchman J.W."/>
        </authorList>
    </citation>
    <scope>NUCLEOTIDE SEQUENCE [LARGE SCALE GENOMIC DNA]</scope>
    <source>
        <strain evidence="2">MBIC 11017</strain>
        <plasmid evidence="2">Plasmid pREB5</plasmid>
    </source>
</reference>
<dbReference type="AlphaFoldDB" id="A8ZP92"/>
<evidence type="ECO:0000313" key="2">
    <source>
        <dbReference type="Proteomes" id="UP000000268"/>
    </source>
</evidence>